<sequence>MNRLHLILLFAGLCCSALYGQQSVQPQEQSQTFQKALRLYQQGNYTQAQPLFRQVQAGSDNDLERGEALYYAASSAIRLGERQADRELLGFVEKYPLSPKRWAAYKEVGDYYYGIGRYLYALKWYRQVDPDFLSDRARDRFIFQYGYCLYAAGNKEEAKTYLSQAKETEAYASQAAYYLGFISYEEDDYQGANQAFSEVKDPKLLEEKLSYFQADMNYKLGKFEEAIAQAKNYLPRADEEEKSELNRLIGESYFQLENYAEALPFLEKYQGRNGKWTNADFYQLGYCHYQQAQYSEAIESFNRIIESPDALGQNAYYHLGQSYLQEDKKTEALNAFRQASSMDFDGAIRREALLNYALLSYQIGNAYEPPTRVLRTYLEDYPRDQKRREIEKLLLDAYVSSQNFQDALEYIEANGKDLDKQSRQKIFFFRGIQLFAEGTYAEAESLFSRTLEESNSTLWSSRALFWRAECFSRAEQHEQALADLIAFENSRKAEETPEYPERNYHLAYAYLRLEQFPQAAKRFADARANFSVEDARWQDAQVREADAHYAGSQYSKAISAYKKLAPTHPEYDYSLFQLAKSQGLVGRPQQKMLELARLEQDYPESNYRDDALLERAATLAEQGQEGQALAGYRRLIQDYPEGNLHLTARLREILILYNQGELDASLEKINALVQAYPESAEATQAVSTAKLIYMDKGEVSKFAAWARDLRFVQLTDSELEEASYSAAQSLLDQGRTAEAIRACEDYLKAFPLGARSGILSFELAELYYNQGQKDSALPYYQRAAKASSSYSEKALTRVASYYVETEQFSLASPYLEELLQTAQVEENKRFALSNLMKWFFEQGQFDRCVQYSQQLLEKPGLGQRLEKEAWLYQARSSWVTGNKNQSKRAYAELLKTASGSRAAEALYYQAYFQNESGDYLDSNSSIEKLAQSYSSYKEWGARGLILMARNYDALKDPFQATYILESVIENFGELLPQKMEAEALLAQIKAREAQNNSSVNPQNKRP</sequence>
<dbReference type="RefSeq" id="WP_105000143.1">
    <property type="nucleotide sequence ID" value="NZ_MQVX01000001.1"/>
</dbReference>
<dbReference type="Pfam" id="PF13174">
    <property type="entry name" value="TPR_6"/>
    <property type="match status" value="3"/>
</dbReference>
<keyword evidence="1" id="KW-0677">Repeat</keyword>
<accession>A0A2S7T3L7</accession>
<organism evidence="5 6">
    <name type="scientific">Aureicoccus marinus</name>
    <dbReference type="NCBI Taxonomy" id="754435"/>
    <lineage>
        <taxon>Bacteria</taxon>
        <taxon>Pseudomonadati</taxon>
        <taxon>Bacteroidota</taxon>
        <taxon>Flavobacteriia</taxon>
        <taxon>Flavobacteriales</taxon>
        <taxon>Flavobacteriaceae</taxon>
        <taxon>Aureicoccus</taxon>
    </lineage>
</organism>
<dbReference type="Pfam" id="PF13432">
    <property type="entry name" value="TPR_16"/>
    <property type="match status" value="3"/>
</dbReference>
<dbReference type="SMART" id="SM00028">
    <property type="entry name" value="TPR"/>
    <property type="match status" value="8"/>
</dbReference>
<evidence type="ECO:0000256" key="1">
    <source>
        <dbReference type="ARBA" id="ARBA00022737"/>
    </source>
</evidence>
<dbReference type="Gene3D" id="1.25.40.10">
    <property type="entry name" value="Tetratricopeptide repeat domain"/>
    <property type="match status" value="8"/>
</dbReference>
<reference evidence="6" key="1">
    <citation type="submission" date="2016-11" db="EMBL/GenBank/DDBJ databases">
        <title>Trade-off between light-utilization and light-protection in marine flavobacteria.</title>
        <authorList>
            <person name="Kumagai Y."/>
            <person name="Yoshizawa S."/>
            <person name="Kogure K."/>
        </authorList>
    </citation>
    <scope>NUCLEOTIDE SEQUENCE [LARGE SCALE GENOMIC DNA]</scope>
    <source>
        <strain evidence="6">SG-18</strain>
    </source>
</reference>
<dbReference type="Pfam" id="PF13181">
    <property type="entry name" value="TPR_8"/>
    <property type="match status" value="1"/>
</dbReference>
<dbReference type="OrthoDB" id="9814448at2"/>
<protein>
    <submittedName>
        <fullName evidence="5">Uncharacterized protein</fullName>
    </submittedName>
</protein>
<evidence type="ECO:0000256" key="2">
    <source>
        <dbReference type="ARBA" id="ARBA00022803"/>
    </source>
</evidence>
<feature type="signal peptide" evidence="4">
    <location>
        <begin position="1"/>
        <end position="20"/>
    </location>
</feature>
<feature type="chain" id="PRO_5015692324" evidence="4">
    <location>
        <begin position="21"/>
        <end position="1006"/>
    </location>
</feature>
<dbReference type="Proteomes" id="UP000239366">
    <property type="component" value="Unassembled WGS sequence"/>
</dbReference>
<dbReference type="InterPro" id="IPR019734">
    <property type="entry name" value="TPR_rpt"/>
</dbReference>
<keyword evidence="2 3" id="KW-0802">TPR repeat</keyword>
<keyword evidence="4" id="KW-0732">Signal</keyword>
<dbReference type="PROSITE" id="PS50005">
    <property type="entry name" value="TPR"/>
    <property type="match status" value="2"/>
</dbReference>
<evidence type="ECO:0000313" key="5">
    <source>
        <dbReference type="EMBL" id="PQJ14512.1"/>
    </source>
</evidence>
<name>A0A2S7T3L7_9FLAO</name>
<dbReference type="AlphaFoldDB" id="A0A2S7T3L7"/>
<feature type="repeat" description="TPR" evidence="3">
    <location>
        <begin position="313"/>
        <end position="346"/>
    </location>
</feature>
<dbReference type="InterPro" id="IPR051012">
    <property type="entry name" value="CellSynth/LPSAsmb/PSIAsmb"/>
</dbReference>
<evidence type="ECO:0000313" key="6">
    <source>
        <dbReference type="Proteomes" id="UP000239366"/>
    </source>
</evidence>
<dbReference type="SUPFAM" id="SSF48452">
    <property type="entry name" value="TPR-like"/>
    <property type="match status" value="4"/>
</dbReference>
<keyword evidence="6" id="KW-1185">Reference proteome</keyword>
<feature type="repeat" description="TPR" evidence="3">
    <location>
        <begin position="278"/>
        <end position="311"/>
    </location>
</feature>
<proteinExistence type="predicted"/>
<dbReference type="PANTHER" id="PTHR45586:SF1">
    <property type="entry name" value="LIPOPOLYSACCHARIDE ASSEMBLY PROTEIN B"/>
    <property type="match status" value="1"/>
</dbReference>
<dbReference type="PANTHER" id="PTHR45586">
    <property type="entry name" value="TPR REPEAT-CONTAINING PROTEIN PA4667"/>
    <property type="match status" value="1"/>
</dbReference>
<dbReference type="InterPro" id="IPR011990">
    <property type="entry name" value="TPR-like_helical_dom_sf"/>
</dbReference>
<comment type="caution">
    <text evidence="5">The sequence shown here is derived from an EMBL/GenBank/DDBJ whole genome shotgun (WGS) entry which is preliminary data.</text>
</comment>
<gene>
    <name evidence="5" type="ORF">BST99_00965</name>
</gene>
<evidence type="ECO:0000256" key="3">
    <source>
        <dbReference type="PROSITE-ProRule" id="PRU00339"/>
    </source>
</evidence>
<dbReference type="EMBL" id="MQVX01000001">
    <property type="protein sequence ID" value="PQJ14512.1"/>
    <property type="molecule type" value="Genomic_DNA"/>
</dbReference>
<evidence type="ECO:0000256" key="4">
    <source>
        <dbReference type="SAM" id="SignalP"/>
    </source>
</evidence>